<accession>A0ABY5VG04</accession>
<evidence type="ECO:0000256" key="3">
    <source>
        <dbReference type="ARBA" id="ARBA00022692"/>
    </source>
</evidence>
<dbReference type="PANTHER" id="PTHR32196">
    <property type="entry name" value="ABC TRANSPORTER PERMEASE PROTEIN YPHD-RELATED-RELATED"/>
    <property type="match status" value="1"/>
</dbReference>
<dbReference type="CDD" id="cd06579">
    <property type="entry name" value="TM_PBP1_transp_AraH_like"/>
    <property type="match status" value="1"/>
</dbReference>
<evidence type="ECO:0000313" key="8">
    <source>
        <dbReference type="Proteomes" id="UP001060164"/>
    </source>
</evidence>
<comment type="subcellular location">
    <subcellularLocation>
        <location evidence="1">Cell membrane</location>
        <topology evidence="1">Multi-pass membrane protein</topology>
    </subcellularLocation>
</comment>
<feature type="transmembrane region" description="Helical" evidence="6">
    <location>
        <begin position="286"/>
        <end position="305"/>
    </location>
</feature>
<proteinExistence type="predicted"/>
<dbReference type="Proteomes" id="UP001060164">
    <property type="component" value="Chromosome"/>
</dbReference>
<keyword evidence="8" id="KW-1185">Reference proteome</keyword>
<dbReference type="InterPro" id="IPR001851">
    <property type="entry name" value="ABC_transp_permease"/>
</dbReference>
<organism evidence="7 8">
    <name type="scientific">Ruminococcus gauvreauii</name>
    <dbReference type="NCBI Taxonomy" id="438033"/>
    <lineage>
        <taxon>Bacteria</taxon>
        <taxon>Bacillati</taxon>
        <taxon>Bacillota</taxon>
        <taxon>Clostridia</taxon>
        <taxon>Eubacteriales</taxon>
        <taxon>Oscillospiraceae</taxon>
        <taxon>Ruminococcus</taxon>
    </lineage>
</organism>
<feature type="transmembrane region" description="Helical" evidence="6">
    <location>
        <begin position="207"/>
        <end position="228"/>
    </location>
</feature>
<name>A0ABY5VG04_9FIRM</name>
<evidence type="ECO:0000256" key="1">
    <source>
        <dbReference type="ARBA" id="ARBA00004651"/>
    </source>
</evidence>
<feature type="transmembrane region" description="Helical" evidence="6">
    <location>
        <begin position="43"/>
        <end position="59"/>
    </location>
</feature>
<reference evidence="7" key="1">
    <citation type="journal article" date="2022" name="Cell">
        <title>Design, construction, and in vivo augmentation of a complex gut microbiome.</title>
        <authorList>
            <person name="Cheng A.G."/>
            <person name="Ho P.Y."/>
            <person name="Aranda-Diaz A."/>
            <person name="Jain S."/>
            <person name="Yu F.B."/>
            <person name="Meng X."/>
            <person name="Wang M."/>
            <person name="Iakiviak M."/>
            <person name="Nagashima K."/>
            <person name="Zhao A."/>
            <person name="Murugkar P."/>
            <person name="Patil A."/>
            <person name="Atabakhsh K."/>
            <person name="Weakley A."/>
            <person name="Yan J."/>
            <person name="Brumbaugh A.R."/>
            <person name="Higginbottom S."/>
            <person name="Dimas A."/>
            <person name="Shiver A.L."/>
            <person name="Deutschbauer A."/>
            <person name="Neff N."/>
            <person name="Sonnenburg J.L."/>
            <person name="Huang K.C."/>
            <person name="Fischbach M.A."/>
        </authorList>
    </citation>
    <scope>NUCLEOTIDE SEQUENCE</scope>
    <source>
        <strain evidence="7">DSM 19829</strain>
    </source>
</reference>
<dbReference type="EMBL" id="CP102290">
    <property type="protein sequence ID" value="UWP58866.1"/>
    <property type="molecule type" value="Genomic_DNA"/>
</dbReference>
<keyword evidence="5 6" id="KW-0472">Membrane</keyword>
<feature type="transmembrane region" description="Helical" evidence="6">
    <location>
        <begin position="12"/>
        <end position="31"/>
    </location>
</feature>
<gene>
    <name evidence="7" type="ORF">NQ502_16050</name>
</gene>
<evidence type="ECO:0000256" key="2">
    <source>
        <dbReference type="ARBA" id="ARBA00022475"/>
    </source>
</evidence>
<feature type="transmembrane region" description="Helical" evidence="6">
    <location>
        <begin position="116"/>
        <end position="134"/>
    </location>
</feature>
<evidence type="ECO:0000313" key="7">
    <source>
        <dbReference type="EMBL" id="UWP58866.1"/>
    </source>
</evidence>
<dbReference type="Pfam" id="PF02653">
    <property type="entry name" value="BPD_transp_2"/>
    <property type="match status" value="1"/>
</dbReference>
<feature type="transmembrane region" description="Helical" evidence="6">
    <location>
        <begin position="91"/>
        <end position="109"/>
    </location>
</feature>
<dbReference type="RefSeq" id="WP_049898011.1">
    <property type="nucleotide sequence ID" value="NZ_CABLBR010000001.1"/>
</dbReference>
<keyword evidence="3 6" id="KW-0812">Transmembrane</keyword>
<protein>
    <submittedName>
        <fullName evidence="7">ABC transporter permease</fullName>
    </submittedName>
</protein>
<evidence type="ECO:0000256" key="5">
    <source>
        <dbReference type="ARBA" id="ARBA00023136"/>
    </source>
</evidence>
<evidence type="ECO:0000256" key="4">
    <source>
        <dbReference type="ARBA" id="ARBA00022989"/>
    </source>
</evidence>
<keyword evidence="4 6" id="KW-1133">Transmembrane helix</keyword>
<evidence type="ECO:0000256" key="6">
    <source>
        <dbReference type="SAM" id="Phobius"/>
    </source>
</evidence>
<feature type="transmembrane region" description="Helical" evidence="6">
    <location>
        <begin position="154"/>
        <end position="176"/>
    </location>
</feature>
<sequence>MKKIRFKKKYMFILAVLAAFMIAGSFIPNYFTFNNIMNVTRQSSTIAICALAMTLVLIIKGIDLGTGGVMAFCAMISGMLMLSGLPILPAILIGMAVGLVIGVLNGLLVSKINIPAFIATYVTGQITLGMALVIGQGRSISGMPASYQAIGNTLFIGIPVNTWIMLVFLVITTVILRRTRMGKHIYALGGNETTLKMEGVNVDKVKVFAFALCGLYAALAGILLSAQMNTVHPTQGSTYQLDAVAASVIGGVSMLGGEGKAWMSVLGALIIGFLRNALDMLGIHPYFQNLAIGAAIIIVVGISVYNRNRELEAAKVF</sequence>
<keyword evidence="2" id="KW-1003">Cell membrane</keyword>